<name>A0A426PYQ1_9CORY</name>
<reference evidence="8 9" key="1">
    <citation type="submission" date="2018-01" db="EMBL/GenBank/DDBJ databases">
        <title>Twenty Corynebacterium bovis Genomes.</title>
        <authorList>
            <person name="Gulvik C.A."/>
        </authorList>
    </citation>
    <scope>NUCLEOTIDE SEQUENCE [LARGE SCALE GENOMIC DNA]</scope>
    <source>
        <strain evidence="8 9">F6900</strain>
    </source>
</reference>
<feature type="transmembrane region" description="Helical" evidence="6">
    <location>
        <begin position="43"/>
        <end position="62"/>
    </location>
</feature>
<evidence type="ECO:0000256" key="4">
    <source>
        <dbReference type="ARBA" id="ARBA00022989"/>
    </source>
</evidence>
<protein>
    <recommendedName>
        <fullName evidence="7">GtrA/DPMS transmembrane domain-containing protein</fullName>
    </recommendedName>
</protein>
<evidence type="ECO:0000256" key="6">
    <source>
        <dbReference type="SAM" id="Phobius"/>
    </source>
</evidence>
<evidence type="ECO:0000259" key="7">
    <source>
        <dbReference type="Pfam" id="PF04138"/>
    </source>
</evidence>
<dbReference type="RefSeq" id="WP_125173458.1">
    <property type="nucleotide sequence ID" value="NZ_JAPJOD010000075.1"/>
</dbReference>
<evidence type="ECO:0000256" key="1">
    <source>
        <dbReference type="ARBA" id="ARBA00004141"/>
    </source>
</evidence>
<dbReference type="InterPro" id="IPR007267">
    <property type="entry name" value="GtrA_DPMS_TM"/>
</dbReference>
<evidence type="ECO:0000256" key="3">
    <source>
        <dbReference type="ARBA" id="ARBA00022692"/>
    </source>
</evidence>
<dbReference type="EMBL" id="PQNK01000009">
    <property type="protein sequence ID" value="RRO86510.1"/>
    <property type="molecule type" value="Genomic_DNA"/>
</dbReference>
<gene>
    <name evidence="8" type="ORF">CXF48_06715</name>
</gene>
<proteinExistence type="inferred from homology"/>
<accession>A0A426PYQ1</accession>
<dbReference type="GO" id="GO:0000271">
    <property type="term" value="P:polysaccharide biosynthetic process"/>
    <property type="evidence" value="ECO:0007669"/>
    <property type="project" value="InterPro"/>
</dbReference>
<comment type="subcellular location">
    <subcellularLocation>
        <location evidence="1">Membrane</location>
        <topology evidence="1">Multi-pass membrane protein</topology>
    </subcellularLocation>
</comment>
<feature type="transmembrane region" description="Helical" evidence="6">
    <location>
        <begin position="104"/>
        <end position="127"/>
    </location>
</feature>
<comment type="caution">
    <text evidence="8">The sequence shown here is derived from an EMBL/GenBank/DDBJ whole genome shotgun (WGS) entry which is preliminary data.</text>
</comment>
<feature type="domain" description="GtrA/DPMS transmembrane" evidence="7">
    <location>
        <begin position="13"/>
        <end position="127"/>
    </location>
</feature>
<evidence type="ECO:0000313" key="8">
    <source>
        <dbReference type="EMBL" id="RRO86510.1"/>
    </source>
</evidence>
<feature type="transmembrane region" description="Helical" evidence="6">
    <location>
        <begin position="74"/>
        <end position="92"/>
    </location>
</feature>
<feature type="transmembrane region" description="Helical" evidence="6">
    <location>
        <begin position="12"/>
        <end position="31"/>
    </location>
</feature>
<dbReference type="PANTHER" id="PTHR38459:SF1">
    <property type="entry name" value="PROPHAGE BACTOPRENOL-LINKED GLUCOSE TRANSLOCASE HOMOLOG"/>
    <property type="match status" value="1"/>
</dbReference>
<dbReference type="Pfam" id="PF04138">
    <property type="entry name" value="GtrA_DPMS_TM"/>
    <property type="match status" value="1"/>
</dbReference>
<comment type="similarity">
    <text evidence="2">Belongs to the GtrA family.</text>
</comment>
<keyword evidence="3 6" id="KW-0812">Transmembrane</keyword>
<evidence type="ECO:0000256" key="2">
    <source>
        <dbReference type="ARBA" id="ARBA00009399"/>
    </source>
</evidence>
<dbReference type="AlphaFoldDB" id="A0A426PYQ1"/>
<evidence type="ECO:0000256" key="5">
    <source>
        <dbReference type="ARBA" id="ARBA00023136"/>
    </source>
</evidence>
<sequence>MIGKELLRKGSSFVLVGVVGAAVDFSVRSLLLHVGLPGIPARAGSYICGSAVAYYLNSYFTFHGVRSREEKVKAAASYLVCFLTAVAVDDAMRRALTESAADLFWSWFVSQAAATSLNFVMQNVWVFRTREA</sequence>
<organism evidence="8 9">
    <name type="scientific">Corynebacterium bovis</name>
    <dbReference type="NCBI Taxonomy" id="36808"/>
    <lineage>
        <taxon>Bacteria</taxon>
        <taxon>Bacillati</taxon>
        <taxon>Actinomycetota</taxon>
        <taxon>Actinomycetes</taxon>
        <taxon>Mycobacteriales</taxon>
        <taxon>Corynebacteriaceae</taxon>
        <taxon>Corynebacterium</taxon>
    </lineage>
</organism>
<keyword evidence="4 6" id="KW-1133">Transmembrane helix</keyword>
<dbReference type="PANTHER" id="PTHR38459">
    <property type="entry name" value="PROPHAGE BACTOPRENOL-LINKED GLUCOSE TRANSLOCASE HOMOLOG"/>
    <property type="match status" value="1"/>
</dbReference>
<dbReference type="GO" id="GO:0005886">
    <property type="term" value="C:plasma membrane"/>
    <property type="evidence" value="ECO:0007669"/>
    <property type="project" value="TreeGrafter"/>
</dbReference>
<keyword evidence="5 6" id="KW-0472">Membrane</keyword>
<dbReference type="Proteomes" id="UP000276526">
    <property type="component" value="Unassembled WGS sequence"/>
</dbReference>
<dbReference type="InterPro" id="IPR051401">
    <property type="entry name" value="GtrA_CellWall_Glycosyl"/>
</dbReference>
<evidence type="ECO:0000313" key="9">
    <source>
        <dbReference type="Proteomes" id="UP000276526"/>
    </source>
</evidence>